<dbReference type="EMBL" id="VUMD01000001">
    <property type="protein sequence ID" value="MSS35326.1"/>
    <property type="molecule type" value="Genomic_DNA"/>
</dbReference>
<keyword evidence="2" id="KW-1185">Reference proteome</keyword>
<reference evidence="1 2" key="1">
    <citation type="submission" date="2019-08" db="EMBL/GenBank/DDBJ databases">
        <title>In-depth cultivation of the pig gut microbiome towards novel bacterial diversity and tailored functional studies.</title>
        <authorList>
            <person name="Wylensek D."/>
            <person name="Hitch T.C.A."/>
            <person name="Clavel T."/>
        </authorList>
    </citation>
    <scope>NUCLEOTIDE SEQUENCE [LARGE SCALE GENOMIC DNA]</scope>
    <source>
        <strain evidence="1 2">WCA-389-WT-23D1</strain>
    </source>
</reference>
<comment type="caution">
    <text evidence="1">The sequence shown here is derived from an EMBL/GenBank/DDBJ whole genome shotgun (WGS) entry which is preliminary data.</text>
</comment>
<name>A0A7X2NI52_9CLOT</name>
<dbReference type="RefSeq" id="WP_154470726.1">
    <property type="nucleotide sequence ID" value="NZ_DBEWUL010000058.1"/>
</dbReference>
<proteinExistence type="predicted"/>
<sequence length="287" mass="33110">MMHIVLLILKITGIILLALLGLLLLLGLTLLLVPLRYHVSGEWMGEAKAQARVHWFLRLLSFRAVYDQKSGLLMKLRVFGIPVWSSDKEEPVKEAGDSIEHLMDDGGDSLTQNLEREEQRYRKSAKKVQEMDEAFEKKSSDGCKRGARKALKNLLFSFRRIYDKLKGGCQFIQEQREWLENEKNQASLRFLWKQAGRALAHLRPIKGQGTISFGFEDPYTTGRVLQGVSLIYPFCHRQLSIQPVFDEKILEGEGSFTGRVRLGFLLWLAVQIYFDRHTRKLIQSFIK</sequence>
<organism evidence="1 2">
    <name type="scientific">Clostridium porci</name>
    <dbReference type="NCBI Taxonomy" id="2605778"/>
    <lineage>
        <taxon>Bacteria</taxon>
        <taxon>Bacillati</taxon>
        <taxon>Bacillota</taxon>
        <taxon>Clostridia</taxon>
        <taxon>Eubacteriales</taxon>
        <taxon>Clostridiaceae</taxon>
        <taxon>Clostridium</taxon>
    </lineage>
</organism>
<dbReference type="InterPro" id="IPR021338">
    <property type="entry name" value="DUF2953"/>
</dbReference>
<dbReference type="Proteomes" id="UP000429958">
    <property type="component" value="Unassembled WGS sequence"/>
</dbReference>
<accession>A0A7X2NI52</accession>
<evidence type="ECO:0000313" key="1">
    <source>
        <dbReference type="EMBL" id="MSS35326.1"/>
    </source>
</evidence>
<gene>
    <name evidence="1" type="ORF">FYJ39_01680</name>
</gene>
<evidence type="ECO:0000313" key="2">
    <source>
        <dbReference type="Proteomes" id="UP000429958"/>
    </source>
</evidence>
<dbReference type="AlphaFoldDB" id="A0A7X2NI52"/>
<dbReference type="Pfam" id="PF11167">
    <property type="entry name" value="DUF2953"/>
    <property type="match status" value="1"/>
</dbReference>
<protein>
    <submittedName>
        <fullName evidence="1">DUF2953 domain-containing protein</fullName>
    </submittedName>
</protein>